<keyword evidence="2" id="KW-1185">Reference proteome</keyword>
<dbReference type="Proteomes" id="UP000032946">
    <property type="component" value="Chromosome"/>
</dbReference>
<reference evidence="1 2" key="1">
    <citation type="submission" date="2014-02" db="EMBL/GenBank/DDBJ databases">
        <authorList>
            <person name="Genoscope - CEA"/>
        </authorList>
    </citation>
    <scope>NUCLEOTIDE SEQUENCE [LARGE SCALE GENOMIC DNA]</scope>
    <source>
        <strain evidence="1 2">PCC 8005</strain>
    </source>
</reference>
<dbReference type="AlphaFoldDB" id="A0A9P1KI82"/>
<evidence type="ECO:0000313" key="1">
    <source>
        <dbReference type="EMBL" id="CDM97560.1"/>
    </source>
</evidence>
<organism evidence="1 2">
    <name type="scientific">Limnospira indica PCC 8005</name>
    <dbReference type="NCBI Taxonomy" id="376219"/>
    <lineage>
        <taxon>Bacteria</taxon>
        <taxon>Bacillati</taxon>
        <taxon>Cyanobacteriota</taxon>
        <taxon>Cyanophyceae</taxon>
        <taxon>Oscillatoriophycideae</taxon>
        <taxon>Oscillatoriales</taxon>
        <taxon>Sirenicapillariaceae</taxon>
        <taxon>Limnospira</taxon>
    </lineage>
</organism>
<accession>A0A9P1KI82</accession>
<protein>
    <submittedName>
        <fullName evidence="1">Uncharacterized protein</fullName>
    </submittedName>
</protein>
<name>A0A9P1KI82_9CYAN</name>
<evidence type="ECO:0000313" key="2">
    <source>
        <dbReference type="Proteomes" id="UP000032946"/>
    </source>
</evidence>
<sequence length="42" mass="4419">MGEREVAFPNSNSKPCLILSHHTAPSVDTLLSQGTGLQTPAL</sequence>
<gene>
    <name evidence="1" type="ORF">ARTHRO_60161</name>
</gene>
<proteinExistence type="predicted"/>
<dbReference type="EMBL" id="FO818640">
    <property type="protein sequence ID" value="CDM97560.1"/>
    <property type="molecule type" value="Genomic_DNA"/>
</dbReference>